<dbReference type="PROSITE" id="PS00301">
    <property type="entry name" value="G_TR_1"/>
    <property type="match status" value="1"/>
</dbReference>
<evidence type="ECO:0000256" key="4">
    <source>
        <dbReference type="ARBA" id="ARBA00022741"/>
    </source>
</evidence>
<comment type="subcellular location">
    <subcellularLocation>
        <location evidence="1">Cytoplasm</location>
    </subcellularLocation>
</comment>
<dbReference type="GO" id="GO:1990533">
    <property type="term" value="C:Dom34-Hbs1 complex"/>
    <property type="evidence" value="ECO:0007669"/>
    <property type="project" value="UniProtKB-ARBA"/>
</dbReference>
<dbReference type="SUPFAM" id="SSF52540">
    <property type="entry name" value="P-loop containing nucleoside triphosphate hydrolases"/>
    <property type="match status" value="1"/>
</dbReference>
<dbReference type="InterPro" id="IPR031157">
    <property type="entry name" value="G_TR_CS"/>
</dbReference>
<dbReference type="FunFam" id="3.40.50.300:FF:000204">
    <property type="entry name" value="Translation elongation factor Tu"/>
    <property type="match status" value="1"/>
</dbReference>
<comment type="catalytic activity">
    <reaction evidence="9">
        <text>GTP + H2O = GDP + phosphate + H(+)</text>
        <dbReference type="Rhea" id="RHEA:19669"/>
        <dbReference type="ChEBI" id="CHEBI:15377"/>
        <dbReference type="ChEBI" id="CHEBI:15378"/>
        <dbReference type="ChEBI" id="CHEBI:37565"/>
        <dbReference type="ChEBI" id="CHEBI:43474"/>
        <dbReference type="ChEBI" id="CHEBI:58189"/>
    </reaction>
    <physiologicalReaction direction="left-to-right" evidence="9">
        <dbReference type="Rhea" id="RHEA:19670"/>
    </physiologicalReaction>
</comment>
<organism evidence="13 14">
    <name type="scientific">[Candida] arabinofermentans NRRL YB-2248</name>
    <dbReference type="NCBI Taxonomy" id="983967"/>
    <lineage>
        <taxon>Eukaryota</taxon>
        <taxon>Fungi</taxon>
        <taxon>Dikarya</taxon>
        <taxon>Ascomycota</taxon>
        <taxon>Saccharomycotina</taxon>
        <taxon>Pichiomycetes</taxon>
        <taxon>Pichiales</taxon>
        <taxon>Pichiaceae</taxon>
        <taxon>Ogataea</taxon>
        <taxon>Ogataea/Candida clade</taxon>
    </lineage>
</organism>
<dbReference type="Gene3D" id="2.40.30.10">
    <property type="entry name" value="Translation factors"/>
    <property type="match status" value="2"/>
</dbReference>
<proteinExistence type="inferred from homology"/>
<dbReference type="Proteomes" id="UP000094801">
    <property type="component" value="Unassembled WGS sequence"/>
</dbReference>
<evidence type="ECO:0000259" key="12">
    <source>
        <dbReference type="PROSITE" id="PS51722"/>
    </source>
</evidence>
<dbReference type="Gene3D" id="3.40.50.300">
    <property type="entry name" value="P-loop containing nucleotide triphosphate hydrolases"/>
    <property type="match status" value="1"/>
</dbReference>
<name>A0A1E4T901_9ASCO</name>
<dbReference type="EMBL" id="KV453847">
    <property type="protein sequence ID" value="ODV88224.1"/>
    <property type="molecule type" value="Genomic_DNA"/>
</dbReference>
<evidence type="ECO:0000256" key="9">
    <source>
        <dbReference type="ARBA" id="ARBA00049117"/>
    </source>
</evidence>
<keyword evidence="5" id="KW-0378">Hydrolase</keyword>
<dbReference type="PANTHER" id="PTHR23115">
    <property type="entry name" value="TRANSLATION FACTOR"/>
    <property type="match status" value="1"/>
</dbReference>
<dbReference type="STRING" id="983967.A0A1E4T901"/>
<dbReference type="InterPro" id="IPR009000">
    <property type="entry name" value="Transl_B-barrel_sf"/>
</dbReference>
<dbReference type="InterPro" id="IPR050100">
    <property type="entry name" value="TRAFAC_GTPase_members"/>
</dbReference>
<comment type="similarity">
    <text evidence="2">Belongs to the TRAFAC class translation factor GTPase superfamily. Classic translation factor GTPase family. EF-Tu/EF-1A subfamily.</text>
</comment>
<evidence type="ECO:0000256" key="6">
    <source>
        <dbReference type="ARBA" id="ARBA00022845"/>
    </source>
</evidence>
<dbReference type="InterPro" id="IPR027417">
    <property type="entry name" value="P-loop_NTPase"/>
</dbReference>
<dbReference type="GO" id="GO:0006412">
    <property type="term" value="P:translation"/>
    <property type="evidence" value="ECO:0007669"/>
    <property type="project" value="UniProtKB-KW"/>
</dbReference>
<dbReference type="SUPFAM" id="SSF50447">
    <property type="entry name" value="Translation proteins"/>
    <property type="match status" value="1"/>
</dbReference>
<keyword evidence="4" id="KW-0547">Nucleotide-binding</keyword>
<keyword evidence="8" id="KW-0342">GTP-binding</keyword>
<dbReference type="SUPFAM" id="SSF50465">
    <property type="entry name" value="EF-Tu/eEF-1alpha/eIF2-gamma C-terminal domain"/>
    <property type="match status" value="1"/>
</dbReference>
<keyword evidence="7" id="KW-0648">Protein biosynthesis</keyword>
<dbReference type="PROSITE" id="PS51722">
    <property type="entry name" value="G_TR_2"/>
    <property type="match status" value="1"/>
</dbReference>
<sequence>MNDYDDDDIIDYENDTQAGEQFNEDNLNDEDYNLLYDLLPELKEKTKLYQIPDDKLKELLWLNYFELDDTLEEIKRDFKPKKTTSNFQKPSPDEQKKELHKITQIISGVNLEESSKPAPKKKLTTTKPKTKINVDKELQTKNQKPNLSFVVIGHVDSGKSTMIGRLLYDLKIVDSKTLHKLTKESENIGKASFSLAWIMDQTSEERSRGVTVDICQTQFETETSSFTIIDSPGHKDYVPQMINGVTQADIAIVIIDANSFESGFDTQGQTREHLTIAKNLGMEKCIIAINKMDTNSWSEHRFEQIRDTLAEFLLDDLQYEKRNIIYIPVSGYLGDNVVNKVKKTECPWYSGKTLIEILEQENQLVNHAIDKESPFIMTINDIQELSRNDELLISGRINSGLIQPGESIIISPSQETGVVDSISITMSNVGSSSVKNDLQKLAIKGEFVELKLKKLDVLDNIKVGDLVTLINNKITPVKNFQCELNLFNLERPLLIGTPFILFRSNISIPARLSTIHSIENTKSGKVSKKRKHLSSNNRAIVDIEILDRDIPLVTFDDDMKLGRLVIRKDGMTIGAGKVTKLL</sequence>
<dbReference type="Pfam" id="PF08938">
    <property type="entry name" value="HBS1_N"/>
    <property type="match status" value="1"/>
</dbReference>
<dbReference type="OrthoDB" id="342024at2759"/>
<dbReference type="AlphaFoldDB" id="A0A1E4T901"/>
<dbReference type="PRINTS" id="PR00315">
    <property type="entry name" value="ELONGATNFCT"/>
</dbReference>
<protein>
    <recommendedName>
        <fullName evidence="11">Elongation factor 1 alpha-like protein</fullName>
    </recommendedName>
</protein>
<keyword evidence="6" id="KW-0810">Translation regulation</keyword>
<evidence type="ECO:0000256" key="5">
    <source>
        <dbReference type="ARBA" id="ARBA00022801"/>
    </source>
</evidence>
<evidence type="ECO:0000256" key="8">
    <source>
        <dbReference type="ARBA" id="ARBA00023134"/>
    </source>
</evidence>
<evidence type="ECO:0000256" key="3">
    <source>
        <dbReference type="ARBA" id="ARBA00022490"/>
    </source>
</evidence>
<dbReference type="Pfam" id="PF22594">
    <property type="entry name" value="GTP-eEF1A_C"/>
    <property type="match status" value="1"/>
</dbReference>
<evidence type="ECO:0000313" key="14">
    <source>
        <dbReference type="Proteomes" id="UP000094801"/>
    </source>
</evidence>
<gene>
    <name evidence="13" type="ORF">CANARDRAFT_26378</name>
</gene>
<dbReference type="InterPro" id="IPR000795">
    <property type="entry name" value="T_Tr_GTP-bd_dom"/>
</dbReference>
<dbReference type="GO" id="GO:0003924">
    <property type="term" value="F:GTPase activity"/>
    <property type="evidence" value="ECO:0007669"/>
    <property type="project" value="InterPro"/>
</dbReference>
<feature type="domain" description="Tr-type G" evidence="12">
    <location>
        <begin position="144"/>
        <end position="367"/>
    </location>
</feature>
<accession>A0A1E4T901</accession>
<dbReference type="GO" id="GO:0006417">
    <property type="term" value="P:regulation of translation"/>
    <property type="evidence" value="ECO:0007669"/>
    <property type="project" value="UniProtKB-KW"/>
</dbReference>
<evidence type="ECO:0000256" key="2">
    <source>
        <dbReference type="ARBA" id="ARBA00007249"/>
    </source>
</evidence>
<evidence type="ECO:0000256" key="10">
    <source>
        <dbReference type="ARBA" id="ARBA00063537"/>
    </source>
</evidence>
<dbReference type="InterPro" id="IPR009001">
    <property type="entry name" value="Transl_elong_EF1A/Init_IF2_C"/>
</dbReference>
<evidence type="ECO:0000313" key="13">
    <source>
        <dbReference type="EMBL" id="ODV88224.1"/>
    </source>
</evidence>
<dbReference type="GO" id="GO:0005737">
    <property type="term" value="C:cytoplasm"/>
    <property type="evidence" value="ECO:0007669"/>
    <property type="project" value="UniProtKB-SubCell"/>
</dbReference>
<evidence type="ECO:0000256" key="1">
    <source>
        <dbReference type="ARBA" id="ARBA00004496"/>
    </source>
</evidence>
<reference evidence="14" key="1">
    <citation type="submission" date="2016-04" db="EMBL/GenBank/DDBJ databases">
        <title>Comparative genomics of biotechnologically important yeasts.</title>
        <authorList>
            <consortium name="DOE Joint Genome Institute"/>
            <person name="Riley R."/>
            <person name="Haridas S."/>
            <person name="Wolfe K.H."/>
            <person name="Lopes M.R."/>
            <person name="Hittinger C.T."/>
            <person name="Goker M."/>
            <person name="Salamov A."/>
            <person name="Wisecaver J."/>
            <person name="Long T.M."/>
            <person name="Aerts A.L."/>
            <person name="Barry K."/>
            <person name="Choi C."/>
            <person name="Clum A."/>
            <person name="Coughlan A.Y."/>
            <person name="Deshpande S."/>
            <person name="Douglass A.P."/>
            <person name="Hanson S.J."/>
            <person name="Klenk H.-P."/>
            <person name="Labutti K."/>
            <person name="Lapidus A."/>
            <person name="Lindquist E."/>
            <person name="Lipzen A."/>
            <person name="Meier-Kolthoff J.P."/>
            <person name="Ohm R.A."/>
            <person name="Otillar R.P."/>
            <person name="Pangilinan J."/>
            <person name="Peng Y."/>
            <person name="Rokas A."/>
            <person name="Rosa C.A."/>
            <person name="Scheuner C."/>
            <person name="Sibirny A.A."/>
            <person name="Slot J.C."/>
            <person name="Stielow J.B."/>
            <person name="Sun H."/>
            <person name="Kurtzman C.P."/>
            <person name="Blackwell M."/>
            <person name="Grigoriev I.V."/>
            <person name="Jeffries T.W."/>
        </authorList>
    </citation>
    <scope>NUCLEOTIDE SEQUENCE [LARGE SCALE GENOMIC DNA]</scope>
    <source>
        <strain evidence="14">NRRL YB-2248</strain>
    </source>
</reference>
<dbReference type="Pfam" id="PF00009">
    <property type="entry name" value="GTP_EFTU"/>
    <property type="match status" value="1"/>
</dbReference>
<evidence type="ECO:0000256" key="11">
    <source>
        <dbReference type="ARBA" id="ARBA00074866"/>
    </source>
</evidence>
<keyword evidence="14" id="KW-1185">Reference proteome</keyword>
<dbReference type="InterPro" id="IPR054696">
    <property type="entry name" value="GTP-eEF1A_C"/>
</dbReference>
<dbReference type="InterPro" id="IPR015033">
    <property type="entry name" value="HBS1-like_N"/>
</dbReference>
<comment type="subunit">
    <text evidence="10">Component of the Dom34-Hbs1 complex, also named Pelota-HBS1L complex, composed of dom34 and hbs1.</text>
</comment>
<dbReference type="GO" id="GO:0005525">
    <property type="term" value="F:GTP binding"/>
    <property type="evidence" value="ECO:0007669"/>
    <property type="project" value="UniProtKB-KW"/>
</dbReference>
<dbReference type="FunFam" id="2.40.30.10:FF:000070">
    <property type="entry name" value="Translation elongation factor EF-1 subunit"/>
    <property type="match status" value="1"/>
</dbReference>
<evidence type="ECO:0000256" key="7">
    <source>
        <dbReference type="ARBA" id="ARBA00022917"/>
    </source>
</evidence>
<keyword evidence="3" id="KW-0963">Cytoplasm</keyword>